<dbReference type="EMBL" id="CP016809">
    <property type="protein sequence ID" value="ANY76792.1"/>
    <property type="molecule type" value="Genomic_DNA"/>
</dbReference>
<dbReference type="Gene3D" id="1.10.10.10">
    <property type="entry name" value="Winged helix-like DNA-binding domain superfamily/Winged helix DNA-binding domain"/>
    <property type="match status" value="1"/>
</dbReference>
<dbReference type="InterPro" id="IPR036388">
    <property type="entry name" value="WH-like_DNA-bd_sf"/>
</dbReference>
<protein>
    <submittedName>
        <fullName evidence="1">MarR family transcriptional regulator</fullName>
    </submittedName>
</protein>
<name>A0A1B2EA82_9BACL</name>
<gene>
    <name evidence="1" type="ORF">BBD41_29090</name>
</gene>
<proteinExistence type="predicted"/>
<accession>A0A1B2EA82</accession>
<sequence>MTSQLLQGCLYFTTNQVTRTMTKMADEAFFPSGLPPAYAFVMIAINDHQGISQKELGEVLHIAPSTITLEKLQTKGLLYTEQQGKQSLIHSTDKGNALQADLEAAWINLYRRYSDLISVFGKQLTKQLHQVSLKLEK</sequence>
<evidence type="ECO:0000313" key="1">
    <source>
        <dbReference type="EMBL" id="ANY76792.1"/>
    </source>
</evidence>
<dbReference type="InterPro" id="IPR036390">
    <property type="entry name" value="WH_DNA-bd_sf"/>
</dbReference>
<dbReference type="KEGG" id="pib:BBD41_29090"/>
<dbReference type="AlphaFoldDB" id="A0A1B2EA82"/>
<dbReference type="SUPFAM" id="SSF46785">
    <property type="entry name" value="Winged helix' DNA-binding domain"/>
    <property type="match status" value="1"/>
</dbReference>
<organism evidence="1">
    <name type="scientific">Paenibacillus ihbetae</name>
    <dbReference type="NCBI Taxonomy" id="1870820"/>
    <lineage>
        <taxon>Bacteria</taxon>
        <taxon>Bacillati</taxon>
        <taxon>Bacillota</taxon>
        <taxon>Bacilli</taxon>
        <taxon>Bacillales</taxon>
        <taxon>Paenibacillaceae</taxon>
        <taxon>Paenibacillus</taxon>
    </lineage>
</organism>
<reference evidence="1" key="1">
    <citation type="submission" date="2016-08" db="EMBL/GenBank/DDBJ databases">
        <title>Complete Genome Seqeunce of Paenibacillus sp. nov. IHBB 9852 from high altitute lake of Indian trans-Himalayas.</title>
        <authorList>
            <person name="Kiran S."/>
            <person name="Swarnkar M.K."/>
            <person name="Rana A."/>
            <person name="Tewari R."/>
            <person name="Gulati A."/>
        </authorList>
    </citation>
    <scope>NUCLEOTIDE SEQUENCE [LARGE SCALE GENOMIC DNA]</scope>
    <source>
        <strain evidence="1">IHBB 9852</strain>
    </source>
</reference>